<comment type="catalytic activity">
    <reaction evidence="7">
        <text>xylitol + NAD(+) = D-xylose + NADH + H(+)</text>
        <dbReference type="Rhea" id="RHEA:27441"/>
        <dbReference type="ChEBI" id="CHEBI:15378"/>
        <dbReference type="ChEBI" id="CHEBI:17151"/>
        <dbReference type="ChEBI" id="CHEBI:53455"/>
        <dbReference type="ChEBI" id="CHEBI:57540"/>
        <dbReference type="ChEBI" id="CHEBI:57945"/>
        <dbReference type="EC" id="1.1.1.307"/>
    </reaction>
</comment>
<evidence type="ECO:0000259" key="8">
    <source>
        <dbReference type="Pfam" id="PF00248"/>
    </source>
</evidence>
<dbReference type="Proteomes" id="UP001215712">
    <property type="component" value="Unassembled WGS sequence"/>
</dbReference>
<evidence type="ECO:0000256" key="4">
    <source>
        <dbReference type="ARBA" id="ARBA00023002"/>
    </source>
</evidence>
<comment type="function">
    <text evidence="5">Catalyzes the initial reaction in the xylose utilization pathway by reducing D-xylose into xylitol. Xylose is a major component of hemicelluloses such as xylan. Most fungi utilize D-xylose via three enzymatic reactions, xylose reductase (XR), xylitol dehydrogenase (XDH), and xylulokinase, to form xylulose 5-phosphate, which enters pentose phosphate pathway.</text>
</comment>
<dbReference type="AlphaFoldDB" id="A0AAD6HX24"/>
<dbReference type="InterPro" id="IPR023210">
    <property type="entry name" value="NADP_OxRdtase_dom"/>
</dbReference>
<gene>
    <name evidence="9" type="ORF">N7493_000518</name>
</gene>
<name>A0AAD6HX24_9EURO</name>
<sequence>MDPSKTFVLNNGKAVPAIGLGTFHGGDTSSNVKEAVKLGLQLGYRHIDCAVAYGNEKEVGEAIRESGIPRHELFCDVQIIHQVFEIKS</sequence>
<evidence type="ECO:0000256" key="1">
    <source>
        <dbReference type="ARBA" id="ARBA00007905"/>
    </source>
</evidence>
<comment type="catalytic activity">
    <reaction evidence="6">
        <text>xylitol + NADP(+) = D-xylose + NADPH + H(+)</text>
        <dbReference type="Rhea" id="RHEA:27445"/>
        <dbReference type="ChEBI" id="CHEBI:15378"/>
        <dbReference type="ChEBI" id="CHEBI:17151"/>
        <dbReference type="ChEBI" id="CHEBI:53455"/>
        <dbReference type="ChEBI" id="CHEBI:57783"/>
        <dbReference type="ChEBI" id="CHEBI:58349"/>
        <dbReference type="EC" id="1.1.1.307"/>
    </reaction>
</comment>
<organism evidence="9 10">
    <name type="scientific">Penicillium malachiteum</name>
    <dbReference type="NCBI Taxonomy" id="1324776"/>
    <lineage>
        <taxon>Eukaryota</taxon>
        <taxon>Fungi</taxon>
        <taxon>Dikarya</taxon>
        <taxon>Ascomycota</taxon>
        <taxon>Pezizomycotina</taxon>
        <taxon>Eurotiomycetes</taxon>
        <taxon>Eurotiomycetidae</taxon>
        <taxon>Eurotiales</taxon>
        <taxon>Aspergillaceae</taxon>
        <taxon>Penicillium</taxon>
    </lineage>
</organism>
<evidence type="ECO:0000256" key="5">
    <source>
        <dbReference type="ARBA" id="ARBA00025065"/>
    </source>
</evidence>
<dbReference type="Pfam" id="PF00248">
    <property type="entry name" value="Aldo_ket_red"/>
    <property type="match status" value="1"/>
</dbReference>
<keyword evidence="4" id="KW-0560">Oxidoreductase</keyword>
<comment type="similarity">
    <text evidence="1">Belongs to the aldo/keto reductase family.</text>
</comment>
<keyword evidence="10" id="KW-1185">Reference proteome</keyword>
<dbReference type="InterPro" id="IPR018170">
    <property type="entry name" value="Aldo/ket_reductase_CS"/>
</dbReference>
<reference evidence="9" key="1">
    <citation type="journal article" date="2023" name="IMA Fungus">
        <title>Comparative genomic study of the Penicillium genus elucidates a diverse pangenome and 15 lateral gene transfer events.</title>
        <authorList>
            <person name="Petersen C."/>
            <person name="Sorensen T."/>
            <person name="Nielsen M.R."/>
            <person name="Sondergaard T.E."/>
            <person name="Sorensen J.L."/>
            <person name="Fitzpatrick D.A."/>
            <person name="Frisvad J.C."/>
            <person name="Nielsen K.L."/>
        </authorList>
    </citation>
    <scope>NUCLEOTIDE SEQUENCE</scope>
    <source>
        <strain evidence="9">IBT 17514</strain>
    </source>
</reference>
<reference evidence="9" key="2">
    <citation type="submission" date="2023-01" db="EMBL/GenBank/DDBJ databases">
        <authorList>
            <person name="Petersen C."/>
        </authorList>
    </citation>
    <scope>NUCLEOTIDE SEQUENCE</scope>
    <source>
        <strain evidence="9">IBT 17514</strain>
    </source>
</reference>
<dbReference type="GO" id="GO:1990002">
    <property type="term" value="F:methylglyoxal reductase (NADPH) (acetol producing) activity"/>
    <property type="evidence" value="ECO:0007669"/>
    <property type="project" value="TreeGrafter"/>
</dbReference>
<protein>
    <recommendedName>
        <fullName evidence="2">D-xylose reductase [NAD(P)H]</fullName>
        <ecNumber evidence="2">1.1.1.307</ecNumber>
    </recommendedName>
</protein>
<dbReference type="SUPFAM" id="SSF51430">
    <property type="entry name" value="NAD(P)-linked oxidoreductase"/>
    <property type="match status" value="1"/>
</dbReference>
<accession>A0AAD6HX24</accession>
<evidence type="ECO:0000313" key="9">
    <source>
        <dbReference type="EMBL" id="KAJ5740646.1"/>
    </source>
</evidence>
<proteinExistence type="inferred from homology"/>
<keyword evidence="3" id="KW-0521">NADP</keyword>
<comment type="caution">
    <text evidence="9">The sequence shown here is derived from an EMBL/GenBank/DDBJ whole genome shotgun (WGS) entry which is preliminary data.</text>
</comment>
<dbReference type="InterPro" id="IPR020471">
    <property type="entry name" value="AKR"/>
</dbReference>
<dbReference type="EMBL" id="JAQJAN010000001">
    <property type="protein sequence ID" value="KAJ5740646.1"/>
    <property type="molecule type" value="Genomic_DNA"/>
</dbReference>
<dbReference type="Gene3D" id="3.20.20.100">
    <property type="entry name" value="NADP-dependent oxidoreductase domain"/>
    <property type="match status" value="1"/>
</dbReference>
<evidence type="ECO:0000313" key="10">
    <source>
        <dbReference type="Proteomes" id="UP001215712"/>
    </source>
</evidence>
<dbReference type="GO" id="GO:0051596">
    <property type="term" value="P:methylglyoxal catabolic process"/>
    <property type="evidence" value="ECO:0007669"/>
    <property type="project" value="TreeGrafter"/>
</dbReference>
<feature type="domain" description="NADP-dependent oxidoreductase" evidence="8">
    <location>
        <begin position="18"/>
        <end position="75"/>
    </location>
</feature>
<evidence type="ECO:0000256" key="3">
    <source>
        <dbReference type="ARBA" id="ARBA00022857"/>
    </source>
</evidence>
<dbReference type="EC" id="1.1.1.307" evidence="2"/>
<evidence type="ECO:0000256" key="7">
    <source>
        <dbReference type="ARBA" id="ARBA00049485"/>
    </source>
</evidence>
<evidence type="ECO:0000256" key="6">
    <source>
        <dbReference type="ARBA" id="ARBA00047534"/>
    </source>
</evidence>
<dbReference type="PROSITE" id="PS00798">
    <property type="entry name" value="ALDOKETO_REDUCTASE_1"/>
    <property type="match status" value="1"/>
</dbReference>
<dbReference type="PANTHER" id="PTHR43827:SF3">
    <property type="entry name" value="NADP-DEPENDENT OXIDOREDUCTASE DOMAIN-CONTAINING PROTEIN"/>
    <property type="match status" value="1"/>
</dbReference>
<dbReference type="PANTHER" id="PTHR43827">
    <property type="entry name" value="2,5-DIKETO-D-GLUCONIC ACID REDUCTASE"/>
    <property type="match status" value="1"/>
</dbReference>
<dbReference type="InterPro" id="IPR036812">
    <property type="entry name" value="NAD(P)_OxRdtase_dom_sf"/>
</dbReference>
<evidence type="ECO:0000256" key="2">
    <source>
        <dbReference type="ARBA" id="ARBA00012845"/>
    </source>
</evidence>